<sequence length="232" mass="26372">MIDDKVFSSIRFFFFVVADARSFASYLSGAFFSLGMNLGGGSVLISKQPPLEPTGRGRYNSLQIGMQTEGGYQRYFTPFFGVSYYGYFGYRYLYMNNAMKMASDLNNVNRYTLGFGANMLFNVYSKIKNADKAHPKMQAYGFFGGLLVMVNIWTESLLDQSHSYVNNNANFNATLGISLRTDHFKWSLGFYVPLTNQIRVIKIPSRSGGLETLDIIDNYKSTQIFMNFTRVF</sequence>
<keyword evidence="1" id="KW-1133">Transmembrane helix</keyword>
<gene>
    <name evidence="2" type="primary">omp1004</name>
</gene>
<keyword evidence="1" id="KW-0472">Membrane</keyword>
<dbReference type="Pfam" id="PF01856">
    <property type="entry name" value="HP_OMP"/>
    <property type="match status" value="1"/>
</dbReference>
<feature type="transmembrane region" description="Helical" evidence="1">
    <location>
        <begin position="12"/>
        <end position="34"/>
    </location>
</feature>
<protein>
    <submittedName>
        <fullName evidence="2">OMP1004</fullName>
    </submittedName>
</protein>
<proteinExistence type="predicted"/>
<dbReference type="AlphaFoldDB" id="A0A1M4NI11"/>
<reference evidence="2" key="1">
    <citation type="submission" date="2016-10" db="EMBL/GenBank/DDBJ databases">
        <title>Proteomic and phylogenetic analysis of the outer membrane protein repertoire of gastric Helicobacter species.</title>
        <authorList>
            <person name="Joosten M."/>
        </authorList>
    </citation>
    <scope>NUCLEOTIDE SEQUENCE</scope>
    <source>
        <strain evidence="2">HS9</strain>
    </source>
</reference>
<feature type="transmembrane region" description="Helical" evidence="1">
    <location>
        <begin position="75"/>
        <end position="93"/>
    </location>
</feature>
<evidence type="ECO:0000256" key="1">
    <source>
        <dbReference type="SAM" id="Phobius"/>
    </source>
</evidence>
<keyword evidence="1" id="KW-0812">Transmembrane</keyword>
<dbReference type="EMBL" id="LT633708">
    <property type="protein sequence ID" value="SFZ72633.1"/>
    <property type="molecule type" value="Genomic_DNA"/>
</dbReference>
<organism evidence="2">
    <name type="scientific">Helicobacter suis</name>
    <dbReference type="NCBI Taxonomy" id="104628"/>
    <lineage>
        <taxon>Bacteria</taxon>
        <taxon>Pseudomonadati</taxon>
        <taxon>Campylobacterota</taxon>
        <taxon>Epsilonproteobacteria</taxon>
        <taxon>Campylobacterales</taxon>
        <taxon>Helicobacteraceae</taxon>
        <taxon>Helicobacter</taxon>
    </lineage>
</organism>
<evidence type="ECO:0000313" key="2">
    <source>
        <dbReference type="EMBL" id="SFZ72633.1"/>
    </source>
</evidence>
<accession>A0A1M4NI11</accession>
<dbReference type="InterPro" id="IPR002718">
    <property type="entry name" value="OMP_Helicobacter"/>
</dbReference>
<name>A0A1M4NI11_9HELI</name>
<dbReference type="PRINTS" id="PR01776">
    <property type="entry name" value="HPOMPFAMILY"/>
</dbReference>
<dbReference type="RefSeq" id="WP_233712777.1">
    <property type="nucleotide sequence ID" value="NZ_FZLE01000019.1"/>
</dbReference>